<dbReference type="EMBL" id="QGML01000295">
    <property type="protein sequence ID" value="TVY92537.1"/>
    <property type="molecule type" value="Genomic_DNA"/>
</dbReference>
<dbReference type="AlphaFoldDB" id="A0A559MHU6"/>
<comment type="caution">
    <text evidence="1">The sequence shown here is derived from an EMBL/GenBank/DDBJ whole genome shotgun (WGS) entry which is preliminary data.</text>
</comment>
<dbReference type="Pfam" id="PF20174">
    <property type="entry name" value="DUF6540"/>
    <property type="match status" value="1"/>
</dbReference>
<sequence length="181" mass="20131">MHRQINLLVYPTRASKVNGTRAHWALFIPSSTSSTQGTLIQVLGTPFTGYGLEFKRGYKLDDVKEKFSTFLLGEVEGKHVGEGDGEGTDIQARDEVEREAKKVEVPGVSREPLNPDVVSLQVLLFRLYFKGVCAGADTCVKGRRCQEWTRELVQRLVGRDILPESALLVLDEAKRLETVGV</sequence>
<organism evidence="1 2">
    <name type="scientific">Lachnellula willkommii</name>
    <dbReference type="NCBI Taxonomy" id="215461"/>
    <lineage>
        <taxon>Eukaryota</taxon>
        <taxon>Fungi</taxon>
        <taxon>Dikarya</taxon>
        <taxon>Ascomycota</taxon>
        <taxon>Pezizomycotina</taxon>
        <taxon>Leotiomycetes</taxon>
        <taxon>Helotiales</taxon>
        <taxon>Lachnaceae</taxon>
        <taxon>Lachnellula</taxon>
    </lineage>
</organism>
<evidence type="ECO:0000313" key="1">
    <source>
        <dbReference type="EMBL" id="TVY92537.1"/>
    </source>
</evidence>
<accession>A0A559MHU6</accession>
<gene>
    <name evidence="1" type="ORF">LAWI1_G003023</name>
</gene>
<dbReference type="Proteomes" id="UP000315522">
    <property type="component" value="Unassembled WGS sequence"/>
</dbReference>
<keyword evidence="2" id="KW-1185">Reference proteome</keyword>
<evidence type="ECO:0000313" key="2">
    <source>
        <dbReference type="Proteomes" id="UP000315522"/>
    </source>
</evidence>
<protein>
    <submittedName>
        <fullName evidence="1">Uncharacterized protein</fullName>
    </submittedName>
</protein>
<name>A0A559MHU6_9HELO</name>
<proteinExistence type="predicted"/>
<reference evidence="1 2" key="1">
    <citation type="submission" date="2018-05" db="EMBL/GenBank/DDBJ databases">
        <title>Genome sequencing and assembly of the regulated plant pathogen Lachnellula willkommii and related sister species for the development of diagnostic species identification markers.</title>
        <authorList>
            <person name="Giroux E."/>
            <person name="Bilodeau G."/>
        </authorList>
    </citation>
    <scope>NUCLEOTIDE SEQUENCE [LARGE SCALE GENOMIC DNA]</scope>
    <source>
        <strain evidence="1 2">CBS 172.35</strain>
    </source>
</reference>
<dbReference type="InterPro" id="IPR046670">
    <property type="entry name" value="DUF6540"/>
</dbReference>